<evidence type="ECO:0000256" key="1">
    <source>
        <dbReference type="ARBA" id="ARBA00009065"/>
    </source>
</evidence>
<comment type="similarity">
    <text evidence="1">Belongs to the cyclin family. Cyclin D subfamily.</text>
</comment>
<evidence type="ECO:0000256" key="3">
    <source>
        <dbReference type="ARBA" id="ARBA00022618"/>
    </source>
</evidence>
<accession>A0A9C6WIZ6</accession>
<evidence type="ECO:0000256" key="6">
    <source>
        <dbReference type="ARBA" id="ARBA00032263"/>
    </source>
</evidence>
<dbReference type="RefSeq" id="XP_052117467.1">
    <property type="nucleotide sequence ID" value="XM_052261507.1"/>
</dbReference>
<evidence type="ECO:0000256" key="5">
    <source>
        <dbReference type="ARBA" id="ARBA00023306"/>
    </source>
</evidence>
<evidence type="ECO:0000313" key="9">
    <source>
        <dbReference type="Proteomes" id="UP000515211"/>
    </source>
</evidence>
<keyword evidence="9" id="KW-1185">Reference proteome</keyword>
<evidence type="ECO:0000256" key="2">
    <source>
        <dbReference type="ARBA" id="ARBA00011177"/>
    </source>
</evidence>
<dbReference type="InterPro" id="IPR004367">
    <property type="entry name" value="Cyclin_C-dom"/>
</dbReference>
<dbReference type="FunFam" id="1.10.472.10:FF:000040">
    <property type="entry name" value="D6-type cyclin"/>
    <property type="match status" value="1"/>
</dbReference>
<sequence>MAENSNLLLCSENNITCFDDDDDDGDDLECNVAAADGSGILPCWDHTNNLNSDQPCPSSENRGSGPLYCFDVLSEETMKDMVEREKEHLPKEDYLKRLRSGDLDLSGRRETIDWIWKRGKSWTMQLLAVACLSIGAKMEEVKVPQSVDLQVGEPKFVFEAKTIQRMELLVLSTLRWKMQALTPCSFIDYFLKKITFKQHLANRTISRSIQLTLSIIRGIDFLEFRPSEIAAAVAISVSKELQQAKDIDKALASFFIAEKEKVLKCVELIRDLALMNVSNFGAKHHVPFVPQSPIGVLDGGGCLSYKSDELTTLGSSCPNSPKTKRFKSEGGPCCNGTSDS</sequence>
<organism evidence="9 10">
    <name type="scientific">Arachis duranensis</name>
    <name type="common">Wild peanut</name>
    <dbReference type="NCBI Taxonomy" id="130453"/>
    <lineage>
        <taxon>Eukaryota</taxon>
        <taxon>Viridiplantae</taxon>
        <taxon>Streptophyta</taxon>
        <taxon>Embryophyta</taxon>
        <taxon>Tracheophyta</taxon>
        <taxon>Spermatophyta</taxon>
        <taxon>Magnoliopsida</taxon>
        <taxon>eudicotyledons</taxon>
        <taxon>Gunneridae</taxon>
        <taxon>Pentapetalae</taxon>
        <taxon>rosids</taxon>
        <taxon>fabids</taxon>
        <taxon>Fabales</taxon>
        <taxon>Fabaceae</taxon>
        <taxon>Papilionoideae</taxon>
        <taxon>50 kb inversion clade</taxon>
        <taxon>dalbergioids sensu lato</taxon>
        <taxon>Dalbergieae</taxon>
        <taxon>Pterocarpus clade</taxon>
        <taxon>Arachis</taxon>
    </lineage>
</organism>
<dbReference type="AlphaFoldDB" id="A0A9C6WIZ6"/>
<dbReference type="GO" id="GO:0051301">
    <property type="term" value="P:cell division"/>
    <property type="evidence" value="ECO:0007669"/>
    <property type="project" value="UniProtKB-KW"/>
</dbReference>
<dbReference type="Pfam" id="PF02984">
    <property type="entry name" value="Cyclin_C"/>
    <property type="match status" value="1"/>
</dbReference>
<dbReference type="InterPro" id="IPR036915">
    <property type="entry name" value="Cyclin-like_sf"/>
</dbReference>
<protein>
    <recommendedName>
        <fullName evidence="6">B-like cyclin</fullName>
    </recommendedName>
</protein>
<dbReference type="InterPro" id="IPR006671">
    <property type="entry name" value="Cyclin_N"/>
</dbReference>
<dbReference type="SMART" id="SM01332">
    <property type="entry name" value="Cyclin_C"/>
    <property type="match status" value="1"/>
</dbReference>
<dbReference type="GeneID" id="107487267"/>
<dbReference type="CDD" id="cd20544">
    <property type="entry name" value="CYCLIN_AtCycD-like_rpt2"/>
    <property type="match status" value="1"/>
</dbReference>
<feature type="domain" description="Cyclin C-terminal" evidence="8">
    <location>
        <begin position="181"/>
        <end position="309"/>
    </location>
</feature>
<evidence type="ECO:0000256" key="7">
    <source>
        <dbReference type="SAM" id="MobiDB-lite"/>
    </source>
</evidence>
<evidence type="ECO:0000313" key="10">
    <source>
        <dbReference type="RefSeq" id="XP_052117467.1"/>
    </source>
</evidence>
<keyword evidence="4" id="KW-0195">Cyclin</keyword>
<evidence type="ECO:0000256" key="4">
    <source>
        <dbReference type="ARBA" id="ARBA00023127"/>
    </source>
</evidence>
<dbReference type="PANTHER" id="PTHR10177">
    <property type="entry name" value="CYCLINS"/>
    <property type="match status" value="1"/>
</dbReference>
<dbReference type="Proteomes" id="UP000515211">
    <property type="component" value="Chromosome 5"/>
</dbReference>
<dbReference type="InterPro" id="IPR039361">
    <property type="entry name" value="Cyclin"/>
</dbReference>
<reference evidence="9" key="1">
    <citation type="journal article" date="2016" name="Nat. Genet.">
        <title>The genome sequences of Arachis duranensis and Arachis ipaensis, the diploid ancestors of cultivated peanut.</title>
        <authorList>
            <person name="Bertioli D.J."/>
            <person name="Cannon S.B."/>
            <person name="Froenicke L."/>
            <person name="Huang G."/>
            <person name="Farmer A.D."/>
            <person name="Cannon E.K."/>
            <person name="Liu X."/>
            <person name="Gao D."/>
            <person name="Clevenger J."/>
            <person name="Dash S."/>
            <person name="Ren L."/>
            <person name="Moretzsohn M.C."/>
            <person name="Shirasawa K."/>
            <person name="Huang W."/>
            <person name="Vidigal B."/>
            <person name="Abernathy B."/>
            <person name="Chu Y."/>
            <person name="Niederhuth C.E."/>
            <person name="Umale P."/>
            <person name="Araujo A.C."/>
            <person name="Kozik A."/>
            <person name="Kim K.D."/>
            <person name="Burow M.D."/>
            <person name="Varshney R.K."/>
            <person name="Wang X."/>
            <person name="Zhang X."/>
            <person name="Barkley N."/>
            <person name="Guimaraes P.M."/>
            <person name="Isobe S."/>
            <person name="Guo B."/>
            <person name="Liao B."/>
            <person name="Stalker H.T."/>
            <person name="Schmitz R.J."/>
            <person name="Scheffler B.E."/>
            <person name="Leal-Bertioli S.C."/>
            <person name="Xun X."/>
            <person name="Jackson S.A."/>
            <person name="Michelmore R."/>
            <person name="Ozias-Akins P."/>
        </authorList>
    </citation>
    <scope>NUCLEOTIDE SEQUENCE [LARGE SCALE GENOMIC DNA]</scope>
    <source>
        <strain evidence="9">cv. V14167</strain>
    </source>
</reference>
<evidence type="ECO:0000259" key="8">
    <source>
        <dbReference type="SMART" id="SM01332"/>
    </source>
</evidence>
<dbReference type="Gene3D" id="1.10.472.10">
    <property type="entry name" value="Cyclin-like"/>
    <property type="match status" value="2"/>
</dbReference>
<reference evidence="10" key="2">
    <citation type="submission" date="2025-08" db="UniProtKB">
        <authorList>
            <consortium name="RefSeq"/>
        </authorList>
    </citation>
    <scope>IDENTIFICATION</scope>
    <source>
        <tissue evidence="10">Whole plant</tissue>
    </source>
</reference>
<keyword evidence="5" id="KW-0131">Cell cycle</keyword>
<dbReference type="SUPFAM" id="SSF47954">
    <property type="entry name" value="Cyclin-like"/>
    <property type="match status" value="2"/>
</dbReference>
<proteinExistence type="inferred from homology"/>
<name>A0A9C6WIZ6_ARADU</name>
<comment type="subunit">
    <text evidence="2">Interacts with the CDC2 protein kinase to form a serine/threonine kinase holoenzyme complex also known as maturation promoting factor (MPF). The cyclin subunit imparts substrate specificity to the complex.</text>
</comment>
<feature type="region of interest" description="Disordered" evidence="7">
    <location>
        <begin position="319"/>
        <end position="340"/>
    </location>
</feature>
<dbReference type="Pfam" id="PF00134">
    <property type="entry name" value="Cyclin_N"/>
    <property type="match status" value="1"/>
</dbReference>
<gene>
    <name evidence="10" type="primary">LOC107487267</name>
</gene>
<keyword evidence="3" id="KW-0132">Cell division</keyword>